<accession>A0ABQ3AIZ8</accession>
<keyword evidence="1" id="KW-0732">Signal</keyword>
<dbReference type="EMBL" id="BMXV01000001">
    <property type="protein sequence ID" value="GGY58113.1"/>
    <property type="molecule type" value="Genomic_DNA"/>
</dbReference>
<proteinExistence type="predicted"/>
<keyword evidence="3" id="KW-1185">Reference proteome</keyword>
<dbReference type="InterPro" id="IPR022529">
    <property type="entry name" value="DUF3530"/>
</dbReference>
<gene>
    <name evidence="2" type="ORF">GCM10007071_00230</name>
</gene>
<evidence type="ECO:0000313" key="2">
    <source>
        <dbReference type="EMBL" id="GGY58113.1"/>
    </source>
</evidence>
<dbReference type="Pfam" id="PF12048">
    <property type="entry name" value="DUF3530"/>
    <property type="match status" value="1"/>
</dbReference>
<protein>
    <recommendedName>
        <fullName evidence="4">DUF3530 domain-containing protein</fullName>
    </recommendedName>
</protein>
<organism evidence="2 3">
    <name type="scientific">Marinobacter zhanjiangensis</name>
    <dbReference type="NCBI Taxonomy" id="578215"/>
    <lineage>
        <taxon>Bacteria</taxon>
        <taxon>Pseudomonadati</taxon>
        <taxon>Pseudomonadota</taxon>
        <taxon>Gammaproteobacteria</taxon>
        <taxon>Pseudomonadales</taxon>
        <taxon>Marinobacteraceae</taxon>
        <taxon>Marinobacter</taxon>
    </lineage>
</organism>
<dbReference type="Proteomes" id="UP000601597">
    <property type="component" value="Unassembled WGS sequence"/>
</dbReference>
<sequence>MSVATAEKTVSAALHRTGAILAALLLTVCPLAAAQDQVADDEAAAAGEAETPVDAPVQRVFIRSAADSGALAQQYPHLAVWLEPEDAPRVLGLVERETTARPSGALLILAGEGQSANDGLLEGLRSRLSKAGWAVMTLGLEQPSPSLQIARERRASEPASGEEDTEAVEPVMIDVNDQAARDLLEAHREALDGRLAAAVAWFTEREYQQVVLVGVGRGADDVRAFLPEAPAAVRRAAWIAADFGGQSPADIVGAAEDGQGVPVLDLYSSRGASPPARLAAFRRSGVRSYEAQAVPVPERPAGRDAGIIANRLLGWLSPD</sequence>
<evidence type="ECO:0008006" key="4">
    <source>
        <dbReference type="Google" id="ProtNLM"/>
    </source>
</evidence>
<feature type="chain" id="PRO_5046062536" description="DUF3530 domain-containing protein" evidence="1">
    <location>
        <begin position="35"/>
        <end position="319"/>
    </location>
</feature>
<reference evidence="3" key="1">
    <citation type="journal article" date="2019" name="Int. J. Syst. Evol. Microbiol.">
        <title>The Global Catalogue of Microorganisms (GCM) 10K type strain sequencing project: providing services to taxonomists for standard genome sequencing and annotation.</title>
        <authorList>
            <consortium name="The Broad Institute Genomics Platform"/>
            <consortium name="The Broad Institute Genome Sequencing Center for Infectious Disease"/>
            <person name="Wu L."/>
            <person name="Ma J."/>
        </authorList>
    </citation>
    <scope>NUCLEOTIDE SEQUENCE [LARGE SCALE GENOMIC DNA]</scope>
    <source>
        <strain evidence="3">KCTC 22280</strain>
    </source>
</reference>
<feature type="signal peptide" evidence="1">
    <location>
        <begin position="1"/>
        <end position="34"/>
    </location>
</feature>
<name>A0ABQ3AIZ8_9GAMM</name>
<evidence type="ECO:0000256" key="1">
    <source>
        <dbReference type="SAM" id="SignalP"/>
    </source>
</evidence>
<comment type="caution">
    <text evidence="2">The sequence shown here is derived from an EMBL/GenBank/DDBJ whole genome shotgun (WGS) entry which is preliminary data.</text>
</comment>
<evidence type="ECO:0000313" key="3">
    <source>
        <dbReference type="Proteomes" id="UP000601597"/>
    </source>
</evidence>